<proteinExistence type="predicted"/>
<dbReference type="VEuPathDB" id="FungiDB:PHYBLDRAFT_60915"/>
<dbReference type="GeneID" id="29001624"/>
<gene>
    <name evidence="1" type="ORF">PHYBLDRAFT_60915</name>
</gene>
<dbReference type="RefSeq" id="XP_018295833.1">
    <property type="nucleotide sequence ID" value="XM_018440718.1"/>
</dbReference>
<dbReference type="Proteomes" id="UP000077315">
    <property type="component" value="Unassembled WGS sequence"/>
</dbReference>
<dbReference type="EMBL" id="KV440974">
    <property type="protein sequence ID" value="OAD77793.1"/>
    <property type="molecule type" value="Genomic_DNA"/>
</dbReference>
<dbReference type="InParanoid" id="A0A162UTA3"/>
<evidence type="ECO:0000313" key="2">
    <source>
        <dbReference type="Proteomes" id="UP000077315"/>
    </source>
</evidence>
<evidence type="ECO:0000313" key="1">
    <source>
        <dbReference type="EMBL" id="OAD77793.1"/>
    </source>
</evidence>
<reference evidence="2" key="1">
    <citation type="submission" date="2015-06" db="EMBL/GenBank/DDBJ databases">
        <title>Expansion of signal transduction pathways in fungi by whole-genome duplication.</title>
        <authorList>
            <consortium name="DOE Joint Genome Institute"/>
            <person name="Corrochano L.M."/>
            <person name="Kuo A."/>
            <person name="Marcet-Houben M."/>
            <person name="Polaino S."/>
            <person name="Salamov A."/>
            <person name="Villalobos J.M."/>
            <person name="Alvarez M.I."/>
            <person name="Avalos J."/>
            <person name="Benito E.P."/>
            <person name="Benoit I."/>
            <person name="Burger G."/>
            <person name="Camino L.P."/>
            <person name="Canovas D."/>
            <person name="Cerda-Olmedo E."/>
            <person name="Cheng J.-F."/>
            <person name="Dominguez A."/>
            <person name="Elias M."/>
            <person name="Eslava A.P."/>
            <person name="Glaser F."/>
            <person name="Grimwood J."/>
            <person name="Gutierrez G."/>
            <person name="Heitman J."/>
            <person name="Henrissat B."/>
            <person name="Iturriaga E.A."/>
            <person name="Lang B.F."/>
            <person name="Lavin J.L."/>
            <person name="Lee S."/>
            <person name="Li W."/>
            <person name="Lindquist E."/>
            <person name="Lopez-Garcia S."/>
            <person name="Luque E.M."/>
            <person name="Marcos A.T."/>
            <person name="Martin J."/>
            <person name="McCluskey K."/>
            <person name="Medina H.R."/>
            <person name="Miralles-Duran A."/>
            <person name="Miyazaki A."/>
            <person name="Munoz-Torres E."/>
            <person name="Oguiza J.A."/>
            <person name="Ohm R."/>
            <person name="Olmedo M."/>
            <person name="Orejas M."/>
            <person name="Ortiz-Castellanos L."/>
            <person name="Pisabarro A.G."/>
            <person name="Rodriguez-Romero J."/>
            <person name="Ruiz-Herrera J."/>
            <person name="Ruiz-Vazquez R."/>
            <person name="Sanz C."/>
            <person name="Schackwitz W."/>
            <person name="Schmutz J."/>
            <person name="Shahriari M."/>
            <person name="Shelest E."/>
            <person name="Silva-Franco F."/>
            <person name="Soanes D."/>
            <person name="Syed K."/>
            <person name="Tagua V.G."/>
            <person name="Talbot N.J."/>
            <person name="Thon M."/>
            <person name="De vries R.P."/>
            <person name="Wiebenga A."/>
            <person name="Yadav J.S."/>
            <person name="Braun E.L."/>
            <person name="Baker S."/>
            <person name="Garre V."/>
            <person name="Horwitz B."/>
            <person name="Torres-Martinez S."/>
            <person name="Idnurm A."/>
            <person name="Herrera-Estrella A."/>
            <person name="Gabaldon T."/>
            <person name="Grigoriev I.V."/>
        </authorList>
    </citation>
    <scope>NUCLEOTIDE SEQUENCE [LARGE SCALE GENOMIC DNA]</scope>
    <source>
        <strain evidence="2">NRRL 1555(-)</strain>
    </source>
</reference>
<accession>A0A162UTA3</accession>
<dbReference type="AlphaFoldDB" id="A0A162UTA3"/>
<protein>
    <submittedName>
        <fullName evidence="1">Uncharacterized protein</fullName>
    </submittedName>
</protein>
<keyword evidence="2" id="KW-1185">Reference proteome</keyword>
<organism evidence="1 2">
    <name type="scientific">Phycomyces blakesleeanus (strain ATCC 8743b / DSM 1359 / FGSC 10004 / NBRC 33097 / NRRL 1555)</name>
    <dbReference type="NCBI Taxonomy" id="763407"/>
    <lineage>
        <taxon>Eukaryota</taxon>
        <taxon>Fungi</taxon>
        <taxon>Fungi incertae sedis</taxon>
        <taxon>Mucoromycota</taxon>
        <taxon>Mucoromycotina</taxon>
        <taxon>Mucoromycetes</taxon>
        <taxon>Mucorales</taxon>
        <taxon>Phycomycetaceae</taxon>
        <taxon>Phycomyces</taxon>
    </lineage>
</organism>
<name>A0A162UTA3_PHYB8</name>
<sequence length="102" mass="11276">MALVFVSVIYRIFFKATLIILVSLCFCASVQSTNAFWLWALSGNNSGVRLAPGPLILILNEEHHLAIFFLRIRVAGSSFRTGARLYSMTDYVGLGDCDRSDG</sequence>